<dbReference type="PANTHER" id="PTHR43214">
    <property type="entry name" value="TWO-COMPONENT RESPONSE REGULATOR"/>
    <property type="match status" value="1"/>
</dbReference>
<dbReference type="Gene3D" id="3.40.50.2300">
    <property type="match status" value="1"/>
</dbReference>
<dbReference type="Pfam" id="PF00196">
    <property type="entry name" value="GerE"/>
    <property type="match status" value="1"/>
</dbReference>
<dbReference type="InterPro" id="IPR011006">
    <property type="entry name" value="CheY-like_superfamily"/>
</dbReference>
<name>A0ABT7G309_9CORY</name>
<feature type="domain" description="HTH luxR-type" evidence="6">
    <location>
        <begin position="147"/>
        <end position="212"/>
    </location>
</feature>
<dbReference type="SUPFAM" id="SSF46894">
    <property type="entry name" value="C-terminal effector domain of the bipartite response regulators"/>
    <property type="match status" value="1"/>
</dbReference>
<evidence type="ECO:0000256" key="1">
    <source>
        <dbReference type="ARBA" id="ARBA00022553"/>
    </source>
</evidence>
<dbReference type="SMART" id="SM00421">
    <property type="entry name" value="HTH_LUXR"/>
    <property type="match status" value="1"/>
</dbReference>
<organism evidence="8 9">
    <name type="scientific">Corynebacterium propinquum</name>
    <dbReference type="NCBI Taxonomy" id="43769"/>
    <lineage>
        <taxon>Bacteria</taxon>
        <taxon>Bacillati</taxon>
        <taxon>Actinomycetota</taxon>
        <taxon>Actinomycetes</taxon>
        <taxon>Mycobacteriales</taxon>
        <taxon>Corynebacteriaceae</taxon>
        <taxon>Corynebacterium</taxon>
    </lineage>
</organism>
<evidence type="ECO:0000259" key="6">
    <source>
        <dbReference type="PROSITE" id="PS50043"/>
    </source>
</evidence>
<dbReference type="Pfam" id="PF00072">
    <property type="entry name" value="Response_reg"/>
    <property type="match status" value="1"/>
</dbReference>
<evidence type="ECO:0000256" key="2">
    <source>
        <dbReference type="ARBA" id="ARBA00023015"/>
    </source>
</evidence>
<dbReference type="PRINTS" id="PR00038">
    <property type="entry name" value="HTHLUXR"/>
</dbReference>
<evidence type="ECO:0000313" key="8">
    <source>
        <dbReference type="EMBL" id="MDK4300783.1"/>
    </source>
</evidence>
<accession>A0ABT7G309</accession>
<dbReference type="PROSITE" id="PS50110">
    <property type="entry name" value="RESPONSE_REGULATORY"/>
    <property type="match status" value="1"/>
</dbReference>
<dbReference type="InterPro" id="IPR000792">
    <property type="entry name" value="Tscrpt_reg_LuxR_C"/>
</dbReference>
<evidence type="ECO:0000259" key="7">
    <source>
        <dbReference type="PROSITE" id="PS50110"/>
    </source>
</evidence>
<comment type="caution">
    <text evidence="8">The sequence shown here is derived from an EMBL/GenBank/DDBJ whole genome shotgun (WGS) entry which is preliminary data.</text>
</comment>
<dbReference type="InterPro" id="IPR058245">
    <property type="entry name" value="NreC/VraR/RcsB-like_REC"/>
</dbReference>
<keyword evidence="2" id="KW-0805">Transcription regulation</keyword>
<evidence type="ECO:0000313" key="9">
    <source>
        <dbReference type="Proteomes" id="UP001243856"/>
    </source>
</evidence>
<dbReference type="InterPro" id="IPR001789">
    <property type="entry name" value="Sig_transdc_resp-reg_receiver"/>
</dbReference>
<reference evidence="8 9" key="1">
    <citation type="submission" date="2023-05" db="EMBL/GenBank/DDBJ databases">
        <title>Metabolic capabilities are highly conserved among human nasal-associated Corynebacterium species in pangenomic analyses.</title>
        <authorList>
            <person name="Tran T.H."/>
            <person name="Roberts A.Q."/>
            <person name="Escapa I.F."/>
            <person name="Gao W."/>
            <person name="Conlan S."/>
            <person name="Kong H."/>
            <person name="Segre J.A."/>
            <person name="Kelly M.S."/>
            <person name="Lemon K.P."/>
        </authorList>
    </citation>
    <scope>NUCLEOTIDE SEQUENCE [LARGE SCALE GENOMIC DNA]</scope>
    <source>
        <strain evidence="8 9">KPL2811</strain>
    </source>
</reference>
<evidence type="ECO:0000256" key="5">
    <source>
        <dbReference type="PROSITE-ProRule" id="PRU00169"/>
    </source>
</evidence>
<dbReference type="Proteomes" id="UP001243856">
    <property type="component" value="Unassembled WGS sequence"/>
</dbReference>
<evidence type="ECO:0000256" key="4">
    <source>
        <dbReference type="ARBA" id="ARBA00023163"/>
    </source>
</evidence>
<dbReference type="PROSITE" id="PS50043">
    <property type="entry name" value="HTH_LUXR_2"/>
    <property type="match status" value="1"/>
</dbReference>
<keyword evidence="1 5" id="KW-0597">Phosphoprotein</keyword>
<dbReference type="RefSeq" id="WP_259816320.1">
    <property type="nucleotide sequence ID" value="NZ_JALXON010000005.1"/>
</dbReference>
<dbReference type="CDD" id="cd17535">
    <property type="entry name" value="REC_NarL-like"/>
    <property type="match status" value="1"/>
</dbReference>
<dbReference type="InterPro" id="IPR039420">
    <property type="entry name" value="WalR-like"/>
</dbReference>
<keyword evidence="4" id="KW-0804">Transcription</keyword>
<keyword evidence="9" id="KW-1185">Reference proteome</keyword>
<dbReference type="InterPro" id="IPR016032">
    <property type="entry name" value="Sig_transdc_resp-reg_C-effctor"/>
</dbReference>
<feature type="domain" description="Response regulatory" evidence="7">
    <location>
        <begin position="4"/>
        <end position="120"/>
    </location>
</feature>
<dbReference type="EMBL" id="JASNVK010000008">
    <property type="protein sequence ID" value="MDK4300783.1"/>
    <property type="molecule type" value="Genomic_DNA"/>
</dbReference>
<gene>
    <name evidence="8" type="ORF">QPX45_05885</name>
</gene>
<keyword evidence="3" id="KW-0238">DNA-binding</keyword>
<protein>
    <submittedName>
        <fullName evidence="8">Response regulator transcription factor</fullName>
    </submittedName>
</protein>
<proteinExistence type="predicted"/>
<dbReference type="PANTHER" id="PTHR43214:SF24">
    <property type="entry name" value="TRANSCRIPTIONAL REGULATORY PROTEIN NARL-RELATED"/>
    <property type="match status" value="1"/>
</dbReference>
<sequence>MTARILLVDDDPIILEAFPVYFSTADELEVAGTAPTGQQALQWLGSNTCDLVLSDIHMPDIDGIELLQHIQQLPQPPLFVAMTSFDTDEIMLKCLSLGAVGYITKGQEAESIIHSLRDVAHGGAVLSPDCLNRLIASKTAVNRNDGSEFRVPKINNRERTILSLICEGKTNKEIAKSLCLAEITVKKAIANLFIQFSARNRVDLAIRYQAVKDSNQGATVRLPSEN</sequence>
<dbReference type="SUPFAM" id="SSF52172">
    <property type="entry name" value="CheY-like"/>
    <property type="match status" value="1"/>
</dbReference>
<dbReference type="CDD" id="cd06170">
    <property type="entry name" value="LuxR_C_like"/>
    <property type="match status" value="1"/>
</dbReference>
<dbReference type="SMART" id="SM00448">
    <property type="entry name" value="REC"/>
    <property type="match status" value="1"/>
</dbReference>
<feature type="modified residue" description="4-aspartylphosphate" evidence="5">
    <location>
        <position position="55"/>
    </location>
</feature>
<evidence type="ECO:0000256" key="3">
    <source>
        <dbReference type="ARBA" id="ARBA00023125"/>
    </source>
</evidence>